<comment type="caution">
    <text evidence="1">The sequence shown here is derived from an EMBL/GenBank/DDBJ whole genome shotgun (WGS) entry which is preliminary data.</text>
</comment>
<organism evidence="1 2">
    <name type="scientific">Racocetra fulgida</name>
    <dbReference type="NCBI Taxonomy" id="60492"/>
    <lineage>
        <taxon>Eukaryota</taxon>
        <taxon>Fungi</taxon>
        <taxon>Fungi incertae sedis</taxon>
        <taxon>Mucoromycota</taxon>
        <taxon>Glomeromycotina</taxon>
        <taxon>Glomeromycetes</taxon>
        <taxon>Diversisporales</taxon>
        <taxon>Gigasporaceae</taxon>
        <taxon>Racocetra</taxon>
    </lineage>
</organism>
<proteinExistence type="predicted"/>
<dbReference type="AlphaFoldDB" id="A0A9N9P2S8"/>
<dbReference type="Proteomes" id="UP000789396">
    <property type="component" value="Unassembled WGS sequence"/>
</dbReference>
<dbReference type="OrthoDB" id="2443049at2759"/>
<feature type="non-terminal residue" evidence="1">
    <location>
        <position position="162"/>
    </location>
</feature>
<protein>
    <submittedName>
        <fullName evidence="1">5141_t:CDS:1</fullName>
    </submittedName>
</protein>
<gene>
    <name evidence="1" type="ORF">RFULGI_LOCUS16167</name>
</gene>
<sequence length="162" mass="18493">PYSCKEHRKQLNHEHQKCFRDKNKETTSHLYIDVSEELRHLLNTEVPTVVVEPPAINTDSDSDDLSPILTTEVPTVLIEPPIIGTDLELTNTQNNPKPRRSKTVRHDMAKFWMIEKDQNSGYAAPRFPLCCANSKIQLLSLFEPPPYLLHLYTSTNPNAVGF</sequence>
<keyword evidence="2" id="KW-1185">Reference proteome</keyword>
<name>A0A9N9P2S8_9GLOM</name>
<accession>A0A9N9P2S8</accession>
<evidence type="ECO:0000313" key="2">
    <source>
        <dbReference type="Proteomes" id="UP000789396"/>
    </source>
</evidence>
<evidence type="ECO:0000313" key="1">
    <source>
        <dbReference type="EMBL" id="CAG8785057.1"/>
    </source>
</evidence>
<dbReference type="EMBL" id="CAJVPZ010055886">
    <property type="protein sequence ID" value="CAG8785057.1"/>
    <property type="molecule type" value="Genomic_DNA"/>
</dbReference>
<reference evidence="1" key="1">
    <citation type="submission" date="2021-06" db="EMBL/GenBank/DDBJ databases">
        <authorList>
            <person name="Kallberg Y."/>
            <person name="Tangrot J."/>
            <person name="Rosling A."/>
        </authorList>
    </citation>
    <scope>NUCLEOTIDE SEQUENCE</scope>
    <source>
        <strain evidence="1">IN212</strain>
    </source>
</reference>
<feature type="non-terminal residue" evidence="1">
    <location>
        <position position="1"/>
    </location>
</feature>